<evidence type="ECO:0000256" key="1">
    <source>
        <dbReference type="ARBA" id="ARBA00022679"/>
    </source>
</evidence>
<sequence length="648" mass="70825">MAESYPEEERLLDAGEVEAGLAIVGGETDRPALEEVETWPQEQRDPQGPLEGLKVLDLGLAGAGPFGPSLLAELGAEVVKVEIPGEGCTMRRMPPFYKGASFSKLVELRNKKSIAVDLHTAEGQALIRDLVGEYDVVVENYRPGRLEGWGLGYEALKQANDRVILVRVSGFGQEGPYRHRTSYDTVGAAMGGLIHLTGYPEGPPLTPGLILCDYTTAAFNALASLLAVYYREKTGRGQWADIAQYEAIFRFSEFNVAAYDKLGLVRDRTGNRHPSIAPGDLFETQDQQLVVIVADSDPAFARLARAMGREELTRDPRFDTVAHRASHAGEINEIVGAWARGQTLAQLTRTLEAAGVPFSPICTVREAVEDPHYRARESVIEMEDPVMGRVKVPNLVPRFSETPGRIRDTGPMLGEHQEEVCSRRKRVRREDRLAGSPSSSPAPCGDEVLAGLRVLELGPGLAGGFGATLLADFGAEVIKLEEPGVGDPLRHRPPFYQGSSLWWSVEGRNKRSLTLDLQKEEGQAIFRRLVGLSDVILESFPPGTLEEWGLGFDALRQLNPRLILMRVSGFGQSGPYRHRPSCDAVAAAFSGLTFCTGFPDGLPVKPSLSMAEYLAGLFAAISTLAALYRRQRSGEGQWVDLSLYEPLF</sequence>
<evidence type="ECO:0000313" key="3">
    <source>
        <dbReference type="EMBL" id="MBI2876814.1"/>
    </source>
</evidence>
<dbReference type="InterPro" id="IPR003673">
    <property type="entry name" value="CoA-Trfase_fam_III"/>
</dbReference>
<comment type="caution">
    <text evidence="3">The sequence shown here is derived from an EMBL/GenBank/DDBJ whole genome shotgun (WGS) entry which is preliminary data.</text>
</comment>
<accession>A0A932CP94</accession>
<dbReference type="AlphaFoldDB" id="A0A932CP94"/>
<dbReference type="InterPro" id="IPR023606">
    <property type="entry name" value="CoA-Trfase_III_dom_1_sf"/>
</dbReference>
<protein>
    <submittedName>
        <fullName evidence="3">CoA transferase</fullName>
    </submittedName>
</protein>
<feature type="compositionally biased region" description="Basic and acidic residues" evidence="2">
    <location>
        <begin position="415"/>
        <end position="433"/>
    </location>
</feature>
<dbReference type="SUPFAM" id="SSF89796">
    <property type="entry name" value="CoA-transferase family III (CaiB/BaiF)"/>
    <property type="match status" value="2"/>
</dbReference>
<dbReference type="PANTHER" id="PTHR48207:SF3">
    <property type="entry name" value="SUCCINATE--HYDROXYMETHYLGLUTARATE COA-TRANSFERASE"/>
    <property type="match status" value="1"/>
</dbReference>
<dbReference type="EMBL" id="JACPRF010000243">
    <property type="protein sequence ID" value="MBI2876814.1"/>
    <property type="molecule type" value="Genomic_DNA"/>
</dbReference>
<evidence type="ECO:0000256" key="2">
    <source>
        <dbReference type="SAM" id="MobiDB-lite"/>
    </source>
</evidence>
<evidence type="ECO:0000313" key="4">
    <source>
        <dbReference type="Proteomes" id="UP000769766"/>
    </source>
</evidence>
<dbReference type="Proteomes" id="UP000769766">
    <property type="component" value="Unassembled WGS sequence"/>
</dbReference>
<organism evidence="3 4">
    <name type="scientific">Tectimicrobiota bacterium</name>
    <dbReference type="NCBI Taxonomy" id="2528274"/>
    <lineage>
        <taxon>Bacteria</taxon>
        <taxon>Pseudomonadati</taxon>
        <taxon>Nitrospinota/Tectimicrobiota group</taxon>
        <taxon>Candidatus Tectimicrobiota</taxon>
    </lineage>
</organism>
<dbReference type="InterPro" id="IPR050483">
    <property type="entry name" value="CoA-transferase_III_domain"/>
</dbReference>
<keyword evidence="1 3" id="KW-0808">Transferase</keyword>
<name>A0A932CP94_UNCTE</name>
<dbReference type="PANTHER" id="PTHR48207">
    <property type="entry name" value="SUCCINATE--HYDROXYMETHYLGLUTARATE COA-TRANSFERASE"/>
    <property type="match status" value="1"/>
</dbReference>
<dbReference type="Gene3D" id="3.40.50.10540">
    <property type="entry name" value="Crotonobetainyl-coa:carnitine coa-transferase, domain 1"/>
    <property type="match status" value="2"/>
</dbReference>
<proteinExistence type="predicted"/>
<feature type="non-terminal residue" evidence="3">
    <location>
        <position position="648"/>
    </location>
</feature>
<feature type="region of interest" description="Disordered" evidence="2">
    <location>
        <begin position="401"/>
        <end position="442"/>
    </location>
</feature>
<dbReference type="Pfam" id="PF02515">
    <property type="entry name" value="CoA_transf_3"/>
    <property type="match status" value="2"/>
</dbReference>
<reference evidence="3" key="1">
    <citation type="submission" date="2020-07" db="EMBL/GenBank/DDBJ databases">
        <title>Huge and variable diversity of episymbiotic CPR bacteria and DPANN archaea in groundwater ecosystems.</title>
        <authorList>
            <person name="He C.Y."/>
            <person name="Keren R."/>
            <person name="Whittaker M."/>
            <person name="Farag I.F."/>
            <person name="Doudna J."/>
            <person name="Cate J.H.D."/>
            <person name="Banfield J.F."/>
        </authorList>
    </citation>
    <scope>NUCLEOTIDE SEQUENCE</scope>
    <source>
        <strain evidence="3">NC_groundwater_672_Ag_B-0.1um_62_36</strain>
    </source>
</reference>
<dbReference type="InterPro" id="IPR044855">
    <property type="entry name" value="CoA-Trfase_III_dom3_sf"/>
</dbReference>
<gene>
    <name evidence="3" type="ORF">HYY20_08030</name>
</gene>
<dbReference type="Gene3D" id="3.30.1540.10">
    <property type="entry name" value="formyl-coa transferase, domain 3"/>
    <property type="match status" value="1"/>
</dbReference>
<dbReference type="GO" id="GO:0008410">
    <property type="term" value="F:CoA-transferase activity"/>
    <property type="evidence" value="ECO:0007669"/>
    <property type="project" value="TreeGrafter"/>
</dbReference>